<dbReference type="STRING" id="1777141.AWB80_07623"/>
<evidence type="ECO:0000256" key="5">
    <source>
        <dbReference type="SAM" id="Phobius"/>
    </source>
</evidence>
<protein>
    <submittedName>
        <fullName evidence="7">4-hydroxybenzoate transporter</fullName>
    </submittedName>
</protein>
<dbReference type="PROSITE" id="PS00216">
    <property type="entry name" value="SUGAR_TRANSPORT_1"/>
    <property type="match status" value="1"/>
</dbReference>
<evidence type="ECO:0000313" key="7">
    <source>
        <dbReference type="EMBL" id="SAK99177.1"/>
    </source>
</evidence>
<comment type="caution">
    <text evidence="7">The sequence shown here is derived from an EMBL/GenBank/DDBJ whole genome shotgun (WGS) entry which is preliminary data.</text>
</comment>
<dbReference type="AlphaFoldDB" id="A0A158DZR3"/>
<reference evidence="7" key="1">
    <citation type="submission" date="2016-01" db="EMBL/GenBank/DDBJ databases">
        <authorList>
            <person name="Peeters C."/>
        </authorList>
    </citation>
    <scope>NUCLEOTIDE SEQUENCE [LARGE SCALE GENOMIC DNA]</scope>
    <source>
        <strain evidence="7">LMG 29323</strain>
    </source>
</reference>
<feature type="domain" description="Major facilitator superfamily (MFS) profile" evidence="6">
    <location>
        <begin position="26"/>
        <end position="436"/>
    </location>
</feature>
<proteinExistence type="predicted"/>
<feature type="transmembrane region" description="Helical" evidence="5">
    <location>
        <begin position="382"/>
        <end position="405"/>
    </location>
</feature>
<evidence type="ECO:0000259" key="6">
    <source>
        <dbReference type="PROSITE" id="PS50850"/>
    </source>
</evidence>
<dbReference type="Pfam" id="PF07690">
    <property type="entry name" value="MFS_1"/>
    <property type="match status" value="1"/>
</dbReference>
<keyword evidence="4 5" id="KW-0472">Membrane</keyword>
<accession>A0A158DZR3</accession>
<dbReference type="CDD" id="cd17365">
    <property type="entry name" value="MFS_PcaK_like"/>
    <property type="match status" value="1"/>
</dbReference>
<feature type="transmembrane region" description="Helical" evidence="5">
    <location>
        <begin position="62"/>
        <end position="80"/>
    </location>
</feature>
<feature type="transmembrane region" description="Helical" evidence="5">
    <location>
        <begin position="348"/>
        <end position="370"/>
    </location>
</feature>
<dbReference type="Proteomes" id="UP000054911">
    <property type="component" value="Unassembled WGS sequence"/>
</dbReference>
<evidence type="ECO:0000256" key="3">
    <source>
        <dbReference type="ARBA" id="ARBA00022989"/>
    </source>
</evidence>
<dbReference type="EMBL" id="FCOE02000052">
    <property type="protein sequence ID" value="SAK99177.1"/>
    <property type="molecule type" value="Genomic_DNA"/>
</dbReference>
<feature type="transmembrane region" description="Helical" evidence="5">
    <location>
        <begin position="178"/>
        <end position="200"/>
    </location>
</feature>
<dbReference type="SUPFAM" id="SSF103473">
    <property type="entry name" value="MFS general substrate transporter"/>
    <property type="match status" value="1"/>
</dbReference>
<feature type="transmembrane region" description="Helical" evidence="5">
    <location>
        <begin position="150"/>
        <end position="172"/>
    </location>
</feature>
<dbReference type="InterPro" id="IPR011701">
    <property type="entry name" value="MFS"/>
</dbReference>
<feature type="transmembrane region" description="Helical" evidence="5">
    <location>
        <begin position="324"/>
        <end position="342"/>
    </location>
</feature>
<feature type="transmembrane region" description="Helical" evidence="5">
    <location>
        <begin position="259"/>
        <end position="281"/>
    </location>
</feature>
<dbReference type="OrthoDB" id="7066727at2"/>
<sequence>MSTPSSFLQVHEVIDARPLSRLQFHAITLCMLTAVLDGFDTQVIGMLAPVMARSLGVPASHFGPVFSAGLIGMLIGAVTLGPLADRYGRKRLIVLSSIIFGALSLVTAFASRLDQLLVLRLLTGIGLGGALPNAISLASEYAPKRHSRTVVSTLMCGMPLGAMFGGLVSAALLPIYGWQAVFIAGGVLPLIVALASMMLLPESPGFLVLRDDRRLQLDRIVRRIAPDVDPARVRGNATTPDTRVPMRELFAPGRAMQTALLWIPYFMNLVVLYFIVSWMPAVLVGAQQSVGTGIKAVALFSLGGVAGCIAQGPLMNRFGMRRALLCELMIYAALAMTLANAAGDASVVVAVSLLMGVVVQGVQAGLNALATEIYPISMRATGVGCAVGIGRIGSISGPLIGGMLLQMHWSASEVFLAGIVPAVIAASAIALNPSARRVTS</sequence>
<gene>
    <name evidence="7" type="ORF">AWB80_07623</name>
</gene>
<keyword evidence="8" id="KW-1185">Reference proteome</keyword>
<keyword evidence="3 5" id="KW-1133">Transmembrane helix</keyword>
<dbReference type="GO" id="GO:0005886">
    <property type="term" value="C:plasma membrane"/>
    <property type="evidence" value="ECO:0007669"/>
    <property type="project" value="TreeGrafter"/>
</dbReference>
<feature type="transmembrane region" description="Helical" evidence="5">
    <location>
        <begin position="92"/>
        <end position="111"/>
    </location>
</feature>
<keyword evidence="2 5" id="KW-0812">Transmembrane</keyword>
<evidence type="ECO:0000313" key="8">
    <source>
        <dbReference type="Proteomes" id="UP000054911"/>
    </source>
</evidence>
<dbReference type="Gene3D" id="1.20.1250.20">
    <property type="entry name" value="MFS general substrate transporter like domains"/>
    <property type="match status" value="1"/>
</dbReference>
<dbReference type="RefSeq" id="WP_061179820.1">
    <property type="nucleotide sequence ID" value="NZ_FCOE02000052.1"/>
</dbReference>
<dbReference type="InterPro" id="IPR020846">
    <property type="entry name" value="MFS_dom"/>
</dbReference>
<name>A0A158DZR3_9BURK</name>
<dbReference type="PANTHER" id="PTHR23508">
    <property type="entry name" value="CARBOXYLIC ACID TRANSPORTER PROTEIN HOMOLOG"/>
    <property type="match status" value="1"/>
</dbReference>
<dbReference type="GO" id="GO:0046943">
    <property type="term" value="F:carboxylic acid transmembrane transporter activity"/>
    <property type="evidence" value="ECO:0007669"/>
    <property type="project" value="TreeGrafter"/>
</dbReference>
<feature type="transmembrane region" description="Helical" evidence="5">
    <location>
        <begin position="117"/>
        <end position="138"/>
    </location>
</feature>
<evidence type="ECO:0000256" key="2">
    <source>
        <dbReference type="ARBA" id="ARBA00022692"/>
    </source>
</evidence>
<comment type="subcellular location">
    <subcellularLocation>
        <location evidence="1">Membrane</location>
        <topology evidence="1">Multi-pass membrane protein</topology>
    </subcellularLocation>
</comment>
<evidence type="ECO:0000256" key="1">
    <source>
        <dbReference type="ARBA" id="ARBA00004141"/>
    </source>
</evidence>
<feature type="transmembrane region" description="Helical" evidence="5">
    <location>
        <begin position="411"/>
        <end position="431"/>
    </location>
</feature>
<dbReference type="PROSITE" id="PS50850">
    <property type="entry name" value="MFS"/>
    <property type="match status" value="1"/>
</dbReference>
<evidence type="ECO:0000256" key="4">
    <source>
        <dbReference type="ARBA" id="ARBA00023136"/>
    </source>
</evidence>
<dbReference type="PANTHER" id="PTHR23508:SF10">
    <property type="entry name" value="CARBOXYLIC ACID TRANSPORTER PROTEIN HOMOLOG"/>
    <property type="match status" value="1"/>
</dbReference>
<feature type="transmembrane region" description="Helical" evidence="5">
    <location>
        <begin position="293"/>
        <end position="312"/>
    </location>
</feature>
<dbReference type="InterPro" id="IPR005829">
    <property type="entry name" value="Sugar_transporter_CS"/>
</dbReference>
<dbReference type="InterPro" id="IPR036259">
    <property type="entry name" value="MFS_trans_sf"/>
</dbReference>
<organism evidence="7 8">
    <name type="scientific">Caballeronia pedi</name>
    <dbReference type="NCBI Taxonomy" id="1777141"/>
    <lineage>
        <taxon>Bacteria</taxon>
        <taxon>Pseudomonadati</taxon>
        <taxon>Pseudomonadota</taxon>
        <taxon>Betaproteobacteria</taxon>
        <taxon>Burkholderiales</taxon>
        <taxon>Burkholderiaceae</taxon>
        <taxon>Caballeronia</taxon>
    </lineage>
</organism>